<keyword evidence="3" id="KW-1185">Reference proteome</keyword>
<dbReference type="AlphaFoldDB" id="A0AA40G4W4"/>
<evidence type="ECO:0000313" key="3">
    <source>
        <dbReference type="Proteomes" id="UP001177670"/>
    </source>
</evidence>
<dbReference type="Proteomes" id="UP001177670">
    <property type="component" value="Unassembled WGS sequence"/>
</dbReference>
<name>A0AA40G4W4_9HYME</name>
<feature type="compositionally biased region" description="Basic and acidic residues" evidence="1">
    <location>
        <begin position="48"/>
        <end position="64"/>
    </location>
</feature>
<feature type="compositionally biased region" description="Basic and acidic residues" evidence="1">
    <location>
        <begin position="1"/>
        <end position="17"/>
    </location>
</feature>
<feature type="region of interest" description="Disordered" evidence="1">
    <location>
        <begin position="1"/>
        <end position="82"/>
    </location>
</feature>
<sequence length="218" mass="23753">MARERNVTSDRSRRPESAKGAGTSGRRVERRGLERSDRETAAEEEDFDGRGGRSKREKERHLDGWRSAGKARATVQTRTRTRTRTRSLLADTYPTFNDPWAAKSANDEEQRGGVAWVLRPAGYRTTVSPPAPAIAVNETGNYRPLGHPSGGGGGRRVLTVFSPTNAAATRCWGGRLQLRDALATAAAATARWRPADDGGGAALAIESRRRVATEGTRW</sequence>
<gene>
    <name evidence="2" type="ORF">K0M31_017279</name>
</gene>
<comment type="caution">
    <text evidence="2">The sequence shown here is derived from an EMBL/GenBank/DDBJ whole genome shotgun (WGS) entry which is preliminary data.</text>
</comment>
<dbReference type="EMBL" id="JAHYIQ010000006">
    <property type="protein sequence ID" value="KAK1130974.1"/>
    <property type="molecule type" value="Genomic_DNA"/>
</dbReference>
<proteinExistence type="predicted"/>
<evidence type="ECO:0000256" key="1">
    <source>
        <dbReference type="SAM" id="MobiDB-lite"/>
    </source>
</evidence>
<protein>
    <submittedName>
        <fullName evidence="2">Uncharacterized protein</fullName>
    </submittedName>
</protein>
<feature type="compositionally biased region" description="Basic and acidic residues" evidence="1">
    <location>
        <begin position="26"/>
        <end position="41"/>
    </location>
</feature>
<evidence type="ECO:0000313" key="2">
    <source>
        <dbReference type="EMBL" id="KAK1130974.1"/>
    </source>
</evidence>
<reference evidence="2" key="1">
    <citation type="submission" date="2021-10" db="EMBL/GenBank/DDBJ databases">
        <title>Melipona bicolor Genome sequencing and assembly.</title>
        <authorList>
            <person name="Araujo N.S."/>
            <person name="Arias M.C."/>
        </authorList>
    </citation>
    <scope>NUCLEOTIDE SEQUENCE</scope>
    <source>
        <strain evidence="2">USP_2M_L1-L4_2017</strain>
        <tissue evidence="2">Whole body</tissue>
    </source>
</reference>
<organism evidence="2 3">
    <name type="scientific">Melipona bicolor</name>
    <dbReference type="NCBI Taxonomy" id="60889"/>
    <lineage>
        <taxon>Eukaryota</taxon>
        <taxon>Metazoa</taxon>
        <taxon>Ecdysozoa</taxon>
        <taxon>Arthropoda</taxon>
        <taxon>Hexapoda</taxon>
        <taxon>Insecta</taxon>
        <taxon>Pterygota</taxon>
        <taxon>Neoptera</taxon>
        <taxon>Endopterygota</taxon>
        <taxon>Hymenoptera</taxon>
        <taxon>Apocrita</taxon>
        <taxon>Aculeata</taxon>
        <taxon>Apoidea</taxon>
        <taxon>Anthophila</taxon>
        <taxon>Apidae</taxon>
        <taxon>Melipona</taxon>
    </lineage>
</organism>
<accession>A0AA40G4W4</accession>